<evidence type="ECO:0000256" key="3">
    <source>
        <dbReference type="ARBA" id="ARBA00022777"/>
    </source>
</evidence>
<organism evidence="12 13">
    <name type="scientific">Hymenobacter crusticola</name>
    <dbReference type="NCBI Taxonomy" id="1770526"/>
    <lineage>
        <taxon>Bacteria</taxon>
        <taxon>Pseudomonadati</taxon>
        <taxon>Bacteroidota</taxon>
        <taxon>Cytophagia</taxon>
        <taxon>Cytophagales</taxon>
        <taxon>Hymenobacteraceae</taxon>
        <taxon>Hymenobacter</taxon>
    </lineage>
</organism>
<feature type="modified residue" description="4-aspartylphosphate" evidence="9">
    <location>
        <position position="63"/>
    </location>
</feature>
<dbReference type="Gene3D" id="3.40.50.300">
    <property type="entry name" value="P-loop containing nucleotide triphosphate hydrolases"/>
    <property type="match status" value="1"/>
</dbReference>
<keyword evidence="1" id="KW-0808">Transferase</keyword>
<dbReference type="CDD" id="cd17534">
    <property type="entry name" value="REC_DC-like"/>
    <property type="match status" value="1"/>
</dbReference>
<dbReference type="InterPro" id="IPR003018">
    <property type="entry name" value="GAF"/>
</dbReference>
<dbReference type="InterPro" id="IPR011006">
    <property type="entry name" value="CheY-like_superfamily"/>
</dbReference>
<proteinExistence type="predicted"/>
<dbReference type="InterPro" id="IPR027417">
    <property type="entry name" value="P-loop_NTPase"/>
</dbReference>
<dbReference type="GO" id="GO:0016301">
    <property type="term" value="F:kinase activity"/>
    <property type="evidence" value="ECO:0007669"/>
    <property type="project" value="UniProtKB-KW"/>
</dbReference>
<evidence type="ECO:0000256" key="1">
    <source>
        <dbReference type="ARBA" id="ARBA00022679"/>
    </source>
</evidence>
<dbReference type="PROSITE" id="PS50110">
    <property type="entry name" value="RESPONSE_REGULATORY"/>
    <property type="match status" value="1"/>
</dbReference>
<name>A0A243WJ20_9BACT</name>
<dbReference type="Gene3D" id="3.30.450.40">
    <property type="match status" value="2"/>
</dbReference>
<feature type="domain" description="Response regulatory" evidence="11">
    <location>
        <begin position="13"/>
        <end position="127"/>
    </location>
</feature>
<feature type="domain" description="Sigma-54 factor interaction" evidence="10">
    <location>
        <begin position="531"/>
        <end position="760"/>
    </location>
</feature>
<dbReference type="Pfam" id="PF01590">
    <property type="entry name" value="GAF"/>
    <property type="match status" value="1"/>
</dbReference>
<dbReference type="OrthoDB" id="9782110at2"/>
<dbReference type="Proteomes" id="UP000194873">
    <property type="component" value="Unassembled WGS sequence"/>
</dbReference>
<dbReference type="InterPro" id="IPR002078">
    <property type="entry name" value="Sigma_54_int"/>
</dbReference>
<keyword evidence="7" id="KW-0010">Activator</keyword>
<dbReference type="Pfam" id="PF00158">
    <property type="entry name" value="Sigma54_activat"/>
    <property type="match status" value="1"/>
</dbReference>
<dbReference type="Pfam" id="PF25601">
    <property type="entry name" value="AAA_lid_14"/>
    <property type="match status" value="1"/>
</dbReference>
<dbReference type="Gene3D" id="3.40.50.2300">
    <property type="match status" value="1"/>
</dbReference>
<dbReference type="InterPro" id="IPR058031">
    <property type="entry name" value="AAA_lid_NorR"/>
</dbReference>
<dbReference type="SUPFAM" id="SSF52172">
    <property type="entry name" value="CheY-like"/>
    <property type="match status" value="1"/>
</dbReference>
<dbReference type="SMART" id="SM00382">
    <property type="entry name" value="AAA"/>
    <property type="match status" value="1"/>
</dbReference>
<keyword evidence="5" id="KW-0805">Transcription regulation</keyword>
<keyword evidence="6" id="KW-0238">DNA-binding</keyword>
<evidence type="ECO:0000313" key="12">
    <source>
        <dbReference type="EMBL" id="OUJ75876.1"/>
    </source>
</evidence>
<evidence type="ECO:0000256" key="8">
    <source>
        <dbReference type="ARBA" id="ARBA00023163"/>
    </source>
</evidence>
<evidence type="ECO:0000259" key="10">
    <source>
        <dbReference type="PROSITE" id="PS50045"/>
    </source>
</evidence>
<reference evidence="12 13" key="1">
    <citation type="submission" date="2017-01" db="EMBL/GenBank/DDBJ databases">
        <title>A new Hymenobacter.</title>
        <authorList>
            <person name="Liang Y."/>
            <person name="Feng F."/>
        </authorList>
    </citation>
    <scope>NUCLEOTIDE SEQUENCE [LARGE SCALE GENOMIC DNA]</scope>
    <source>
        <strain evidence="12">MIMBbqt21</strain>
    </source>
</reference>
<dbReference type="SMART" id="SM00065">
    <property type="entry name" value="GAF"/>
    <property type="match status" value="1"/>
</dbReference>
<dbReference type="SMART" id="SM00448">
    <property type="entry name" value="REC"/>
    <property type="match status" value="1"/>
</dbReference>
<dbReference type="InterPro" id="IPR003593">
    <property type="entry name" value="AAA+_ATPase"/>
</dbReference>
<dbReference type="EMBL" id="MTSE01000001">
    <property type="protein sequence ID" value="OUJ75876.1"/>
    <property type="molecule type" value="Genomic_DNA"/>
</dbReference>
<dbReference type="CDD" id="cd00009">
    <property type="entry name" value="AAA"/>
    <property type="match status" value="1"/>
</dbReference>
<comment type="caution">
    <text evidence="12">The sequence shown here is derived from an EMBL/GenBank/DDBJ whole genome shotgun (WGS) entry which is preliminary data.</text>
</comment>
<evidence type="ECO:0000256" key="5">
    <source>
        <dbReference type="ARBA" id="ARBA00023015"/>
    </source>
</evidence>
<dbReference type="PROSITE" id="PS50045">
    <property type="entry name" value="SIGMA54_INTERACT_4"/>
    <property type="match status" value="1"/>
</dbReference>
<dbReference type="PROSITE" id="PS00688">
    <property type="entry name" value="SIGMA54_INTERACT_3"/>
    <property type="match status" value="1"/>
</dbReference>
<dbReference type="Pfam" id="PF00072">
    <property type="entry name" value="Response_reg"/>
    <property type="match status" value="1"/>
</dbReference>
<evidence type="ECO:0000256" key="6">
    <source>
        <dbReference type="ARBA" id="ARBA00023125"/>
    </source>
</evidence>
<dbReference type="PANTHER" id="PTHR32071:SF117">
    <property type="entry name" value="PTS-DEPENDENT DIHYDROXYACETONE KINASE OPERON REGULATORY PROTEIN-RELATED"/>
    <property type="match status" value="1"/>
</dbReference>
<dbReference type="InterPro" id="IPR025944">
    <property type="entry name" value="Sigma_54_int_dom_CS"/>
</dbReference>
<dbReference type="FunFam" id="3.40.50.300:FF:000006">
    <property type="entry name" value="DNA-binding transcriptional regulator NtrC"/>
    <property type="match status" value="1"/>
</dbReference>
<dbReference type="GO" id="GO:0003677">
    <property type="term" value="F:DNA binding"/>
    <property type="evidence" value="ECO:0007669"/>
    <property type="project" value="UniProtKB-KW"/>
</dbReference>
<gene>
    <name evidence="12" type="ORF">BXP70_00845</name>
</gene>
<dbReference type="InterPro" id="IPR001789">
    <property type="entry name" value="Sig_transdc_resp-reg_receiver"/>
</dbReference>
<accession>A0A243WJ20</accession>
<evidence type="ECO:0000313" key="13">
    <source>
        <dbReference type="Proteomes" id="UP000194873"/>
    </source>
</evidence>
<protein>
    <submittedName>
        <fullName evidence="12">Fis family transcriptional regulator</fullName>
    </submittedName>
</protein>
<keyword evidence="8" id="KW-0804">Transcription</keyword>
<evidence type="ECO:0000256" key="4">
    <source>
        <dbReference type="ARBA" id="ARBA00022840"/>
    </source>
</evidence>
<dbReference type="PANTHER" id="PTHR32071">
    <property type="entry name" value="TRANSCRIPTIONAL REGULATORY PROTEIN"/>
    <property type="match status" value="1"/>
</dbReference>
<dbReference type="GO" id="GO:0005524">
    <property type="term" value="F:ATP binding"/>
    <property type="evidence" value="ECO:0007669"/>
    <property type="project" value="UniProtKB-KW"/>
</dbReference>
<dbReference type="SUPFAM" id="SSF55781">
    <property type="entry name" value="GAF domain-like"/>
    <property type="match status" value="2"/>
</dbReference>
<dbReference type="PROSITE" id="PS00675">
    <property type="entry name" value="SIGMA54_INTERACT_1"/>
    <property type="match status" value="1"/>
</dbReference>
<dbReference type="GO" id="GO:0006355">
    <property type="term" value="P:regulation of DNA-templated transcription"/>
    <property type="evidence" value="ECO:0007669"/>
    <property type="project" value="InterPro"/>
</dbReference>
<evidence type="ECO:0000259" key="11">
    <source>
        <dbReference type="PROSITE" id="PS50110"/>
    </source>
</evidence>
<dbReference type="AlphaFoldDB" id="A0A243WJ20"/>
<dbReference type="GO" id="GO:0000160">
    <property type="term" value="P:phosphorelay signal transduction system"/>
    <property type="evidence" value="ECO:0007669"/>
    <property type="project" value="InterPro"/>
</dbReference>
<keyword evidence="3" id="KW-0418">Kinase</keyword>
<evidence type="ECO:0000256" key="7">
    <source>
        <dbReference type="ARBA" id="ARBA00023159"/>
    </source>
</evidence>
<dbReference type="Gene3D" id="1.10.8.60">
    <property type="match status" value="1"/>
</dbReference>
<dbReference type="InterPro" id="IPR029016">
    <property type="entry name" value="GAF-like_dom_sf"/>
</dbReference>
<dbReference type="Gene3D" id="1.10.10.60">
    <property type="entry name" value="Homeodomain-like"/>
    <property type="match status" value="1"/>
</dbReference>
<sequence>MQPNPYSDPSPVVVLIVEDEFLIANDLRRILEKAGYQVLGLAESAAEARALVAEAMPTIVLLDIFLKGEETGIDLAQWLGRQHIPFVYLSANLTDGVLEAAKVTEPFGFLNKPFREKDVLATLEIARYRHAHSQEARLRQQQQAQIAVNNAIIRIRDRDQLSLAIAAQINELVPFNLLNLRIGLPEEDSFYWVMLRKTALGTFERIHLPALLGRDAPQDLLATLKQQAPDQLGEETGIFSGAAFEALCQRYPTARASRTAFGVQAMALFPVLLKQRSFTSLQLATKDASGFTFEDYEAIRLIIPQIALALDNLLVCEEIDARRKLKSVELAMVSAFQNGRDLTEIAPTVAQALHQLLPLDLLTFYRVGQVFGTTQDDTSVQRIGDQFQLLQLDEVVPPSDADARQQWPQALAALEPLMQQPALNVGEDGRQRRAQNLVAQRYGEYLGLQSSMYVPIAIKGRTMGALVIASRTAYAFTNKDLLMLQELSRPLGLALENLLAFERIKTLSEQLEQEKTYLIEEIKTSHNFEEIIGTSPALLAVFKSIGQVAPTEATVLILGETGTGKELIARAVHNLSKRKTRTMVKVNCAALPPQLIESELFGHERGSFTGAYDRRIGKFELAHGSTIFLDEIGELPLEMQAKLLRVIQEKEIERLGGKSTIAVDVRIVAATNRNLQEEVAAGRFRADLYYRLNVFPLRVPPLRERLEDVLPLATHFLLKLGKQLGKRFTGIANASMQQLRQYAWPGNVRELEHVLERAAILSSPPTLELPEPLTPNADSSAFPTGADPSLAAVRPMHDAMRATILAALAQSNNRIRGRGGAAELLGLKPTTLDARMKKLGISLVR</sequence>
<keyword evidence="4" id="KW-0067">ATP-binding</keyword>
<dbReference type="RefSeq" id="WP_086592121.1">
    <property type="nucleotide sequence ID" value="NZ_MTSE01000001.1"/>
</dbReference>
<keyword evidence="9" id="KW-0597">Phosphoprotein</keyword>
<evidence type="ECO:0000256" key="9">
    <source>
        <dbReference type="PROSITE-ProRule" id="PRU00169"/>
    </source>
</evidence>
<dbReference type="InterPro" id="IPR025662">
    <property type="entry name" value="Sigma_54_int_dom_ATP-bd_1"/>
</dbReference>
<dbReference type="SUPFAM" id="SSF52540">
    <property type="entry name" value="P-loop containing nucleoside triphosphate hydrolases"/>
    <property type="match status" value="1"/>
</dbReference>
<evidence type="ECO:0000256" key="2">
    <source>
        <dbReference type="ARBA" id="ARBA00022741"/>
    </source>
</evidence>
<keyword evidence="2" id="KW-0547">Nucleotide-binding</keyword>
<keyword evidence="13" id="KW-1185">Reference proteome</keyword>